<keyword evidence="2 7" id="KW-0285">Flavoprotein</keyword>
<feature type="binding site" evidence="7">
    <location>
        <position position="263"/>
    </location>
    <ligand>
        <name>glyoxylate</name>
        <dbReference type="ChEBI" id="CHEBI:36655"/>
    </ligand>
</feature>
<dbReference type="InterPro" id="IPR013785">
    <property type="entry name" value="Aldolase_TIM"/>
</dbReference>
<evidence type="ECO:0000259" key="8">
    <source>
        <dbReference type="PROSITE" id="PS51349"/>
    </source>
</evidence>
<evidence type="ECO:0000256" key="1">
    <source>
        <dbReference type="ARBA" id="ARBA00001917"/>
    </source>
</evidence>
<dbReference type="CDD" id="cd02809">
    <property type="entry name" value="alpha_hydroxyacid_oxid_FMN"/>
    <property type="match status" value="1"/>
</dbReference>
<gene>
    <name evidence="9" type="ORF">SAMN05444390_105217</name>
</gene>
<dbReference type="FunFam" id="3.20.20.70:FF:000029">
    <property type="entry name" value="L-lactate dehydrogenase"/>
    <property type="match status" value="1"/>
</dbReference>
<dbReference type="SUPFAM" id="SSF51395">
    <property type="entry name" value="FMN-linked oxidoreductases"/>
    <property type="match status" value="1"/>
</dbReference>
<evidence type="ECO:0000313" key="9">
    <source>
        <dbReference type="EMBL" id="SEG81569.1"/>
    </source>
</evidence>
<name>A0A1H6D8I2_9GAMM</name>
<dbReference type="InterPro" id="IPR012133">
    <property type="entry name" value="Alpha-hydoxy_acid_DH_FMN"/>
</dbReference>
<feature type="binding site" evidence="7">
    <location>
        <position position="138"/>
    </location>
    <ligand>
        <name>FMN</name>
        <dbReference type="ChEBI" id="CHEBI:58210"/>
    </ligand>
</feature>
<feature type="binding site" evidence="7">
    <location>
        <begin position="341"/>
        <end position="342"/>
    </location>
    <ligand>
        <name>FMN</name>
        <dbReference type="ChEBI" id="CHEBI:58210"/>
    </ligand>
</feature>
<feature type="domain" description="FMN hydroxy acid dehydrogenase" evidence="8">
    <location>
        <begin position="8"/>
        <end position="392"/>
    </location>
</feature>
<sequence length="396" mass="43333">MRRFYRGSNMERIQSVAEMAALARHKLPHFAWEYLAGGADNEVTLAANRSVFDRYGLEAKTLQPCHPPAVSRQLLGCSSSLPLAIAPTGFNGMLYPQADIELAKAAARKGIPLALSTVSNATMEQVRAAAPDLAFWFQLYPMRDSRVQVDMIKRAQAVDAAALLVTSDATVLGNREWDRRNFARPRQLSFRNKLDVLRHPGWLRRVMIPSGVPMMGNLEPYLPESERSALGAMKFIGDQMDPLLDWDKLARIRDQWSGRLVLKGVLHPDDAERAISLGVDALVVTNHGGRQLDGAMSGLQALARIAEQVSGRIELLMDSGIRRGSDVVKALALGANGVLLGRSTLYGVAAGGTQGAGRVLDILDEELKRCLNLMGCPGIDELGPEWLLDEQYTPCP</sequence>
<dbReference type="GO" id="GO:0016614">
    <property type="term" value="F:oxidoreductase activity, acting on CH-OH group of donors"/>
    <property type="evidence" value="ECO:0007669"/>
    <property type="project" value="UniProtKB-ARBA"/>
</dbReference>
<dbReference type="PANTHER" id="PTHR10578">
    <property type="entry name" value="S -2-HYDROXY-ACID OXIDASE-RELATED"/>
    <property type="match status" value="1"/>
</dbReference>
<dbReference type="PANTHER" id="PTHR10578:SF107">
    <property type="entry name" value="2-HYDROXYACID OXIDASE 1"/>
    <property type="match status" value="1"/>
</dbReference>
<evidence type="ECO:0000256" key="2">
    <source>
        <dbReference type="ARBA" id="ARBA00022630"/>
    </source>
</evidence>
<feature type="active site" description="Proton acceptor" evidence="6">
    <location>
        <position position="287"/>
    </location>
</feature>
<keyword evidence="10" id="KW-1185">Reference proteome</keyword>
<dbReference type="Gene3D" id="3.20.20.70">
    <property type="entry name" value="Aldolase class I"/>
    <property type="match status" value="1"/>
</dbReference>
<evidence type="ECO:0000256" key="3">
    <source>
        <dbReference type="ARBA" id="ARBA00022643"/>
    </source>
</evidence>
<comment type="cofactor">
    <cofactor evidence="1">
        <name>FMN</name>
        <dbReference type="ChEBI" id="CHEBI:58210"/>
    </cofactor>
</comment>
<feature type="binding site" evidence="7">
    <location>
        <position position="34"/>
    </location>
    <ligand>
        <name>glyoxylate</name>
        <dbReference type="ChEBI" id="CHEBI:36655"/>
    </ligand>
</feature>
<feature type="binding site" evidence="7">
    <location>
        <begin position="87"/>
        <end position="89"/>
    </location>
    <ligand>
        <name>FMN</name>
        <dbReference type="ChEBI" id="CHEBI:58210"/>
    </ligand>
</feature>
<feature type="binding site" evidence="7">
    <location>
        <position position="287"/>
    </location>
    <ligand>
        <name>glyoxylate</name>
        <dbReference type="ChEBI" id="CHEBI:36655"/>
    </ligand>
</feature>
<reference evidence="9 10" key="1">
    <citation type="submission" date="2016-10" db="EMBL/GenBank/DDBJ databases">
        <authorList>
            <person name="de Groot N.N."/>
        </authorList>
    </citation>
    <scope>NUCLEOTIDE SEQUENCE [LARGE SCALE GENOMIC DNA]</scope>
    <source>
        <strain evidence="9 10">DSM 22012</strain>
    </source>
</reference>
<protein>
    <submittedName>
        <fullName evidence="9">(S)-mandelate dehydrogenase</fullName>
    </submittedName>
</protein>
<keyword evidence="4" id="KW-0560">Oxidoreductase</keyword>
<feature type="binding site" evidence="7">
    <location>
        <position position="116"/>
    </location>
    <ligand>
        <name>FMN</name>
        <dbReference type="ChEBI" id="CHEBI:58210"/>
    </ligand>
</feature>
<dbReference type="Pfam" id="PF01070">
    <property type="entry name" value="FMN_dh"/>
    <property type="match status" value="1"/>
</dbReference>
<evidence type="ECO:0000256" key="7">
    <source>
        <dbReference type="PIRSR" id="PIRSR000138-2"/>
    </source>
</evidence>
<feature type="binding site" evidence="7">
    <location>
        <position position="140"/>
    </location>
    <ligand>
        <name>glyoxylate</name>
        <dbReference type="ChEBI" id="CHEBI:36655"/>
    </ligand>
</feature>
<accession>A0A1H6D8I2</accession>
<feature type="binding site" evidence="7">
    <location>
        <position position="166"/>
    </location>
    <ligand>
        <name>FMN</name>
        <dbReference type="ChEBI" id="CHEBI:58210"/>
    </ligand>
</feature>
<comment type="similarity">
    <text evidence="5">Belongs to the FMN-dependent alpha-hydroxy acid dehydrogenase family.</text>
</comment>
<dbReference type="PROSITE" id="PS51349">
    <property type="entry name" value="FMN_HYDROXY_ACID_DH_2"/>
    <property type="match status" value="1"/>
</dbReference>
<keyword evidence="3 7" id="KW-0288">FMN</keyword>
<dbReference type="PIRSF" id="PIRSF000138">
    <property type="entry name" value="Al-hdrx_acd_dh"/>
    <property type="match status" value="1"/>
</dbReference>
<evidence type="ECO:0000313" key="10">
    <source>
        <dbReference type="Proteomes" id="UP000236745"/>
    </source>
</evidence>
<feature type="binding site" evidence="7">
    <location>
        <begin position="318"/>
        <end position="322"/>
    </location>
    <ligand>
        <name>FMN</name>
        <dbReference type="ChEBI" id="CHEBI:58210"/>
    </ligand>
</feature>
<dbReference type="RefSeq" id="WP_104005043.1">
    <property type="nucleotide sequence ID" value="NZ_FNVQ01000005.1"/>
</dbReference>
<dbReference type="AlphaFoldDB" id="A0A1H6D8I2"/>
<feature type="binding site" evidence="7">
    <location>
        <position position="175"/>
    </location>
    <ligand>
        <name>glyoxylate</name>
        <dbReference type="ChEBI" id="CHEBI:36655"/>
    </ligand>
</feature>
<dbReference type="InterPro" id="IPR037396">
    <property type="entry name" value="FMN_HAD"/>
</dbReference>
<dbReference type="Proteomes" id="UP000236745">
    <property type="component" value="Unassembled WGS sequence"/>
</dbReference>
<evidence type="ECO:0000256" key="4">
    <source>
        <dbReference type="ARBA" id="ARBA00023002"/>
    </source>
</evidence>
<proteinExistence type="inferred from homology"/>
<evidence type="ECO:0000256" key="5">
    <source>
        <dbReference type="ARBA" id="ARBA00024042"/>
    </source>
</evidence>
<dbReference type="OrthoDB" id="9770452at2"/>
<dbReference type="GO" id="GO:0010181">
    <property type="term" value="F:FMN binding"/>
    <property type="evidence" value="ECO:0007669"/>
    <property type="project" value="InterPro"/>
</dbReference>
<dbReference type="InterPro" id="IPR000262">
    <property type="entry name" value="FMN-dep_DH"/>
</dbReference>
<feature type="binding site" evidence="7">
    <location>
        <position position="290"/>
    </location>
    <ligand>
        <name>glyoxylate</name>
        <dbReference type="ChEBI" id="CHEBI:36655"/>
    </ligand>
</feature>
<dbReference type="EMBL" id="FNVQ01000005">
    <property type="protein sequence ID" value="SEG81569.1"/>
    <property type="molecule type" value="Genomic_DNA"/>
</dbReference>
<organism evidence="9 10">
    <name type="scientific">Marinobacterium lutimaris</name>
    <dbReference type="NCBI Taxonomy" id="568106"/>
    <lineage>
        <taxon>Bacteria</taxon>
        <taxon>Pseudomonadati</taxon>
        <taxon>Pseudomonadota</taxon>
        <taxon>Gammaproteobacteria</taxon>
        <taxon>Oceanospirillales</taxon>
        <taxon>Oceanospirillaceae</taxon>
        <taxon>Marinobacterium</taxon>
    </lineage>
</organism>
<evidence type="ECO:0000256" key="6">
    <source>
        <dbReference type="PIRSR" id="PIRSR000138-1"/>
    </source>
</evidence>